<evidence type="ECO:0008006" key="3">
    <source>
        <dbReference type="Google" id="ProtNLM"/>
    </source>
</evidence>
<evidence type="ECO:0000313" key="2">
    <source>
        <dbReference type="Proteomes" id="UP000040578"/>
    </source>
</evidence>
<sequence length="57" mass="7363">MKKCLTRQFYQRYFRAIRQQQADWLSWVPMEWRLRMLADVTQWDIQQMPEKEYRKHI</sequence>
<keyword evidence="2" id="KW-1185">Reference proteome</keyword>
<dbReference type="InterPro" id="IPR031767">
    <property type="entry name" value="SgrT"/>
</dbReference>
<dbReference type="Pfam" id="PF15894">
    <property type="entry name" value="SgrT"/>
    <property type="match status" value="1"/>
</dbReference>
<gene>
    <name evidence="1" type="ORF">ERS137967_02320</name>
</gene>
<name>A0ABM9SIX0_9GAMM</name>
<accession>A0ABM9SIX0</accession>
<dbReference type="EMBL" id="CPYD01000008">
    <property type="protein sequence ID" value="CNE70938.1"/>
    <property type="molecule type" value="Genomic_DNA"/>
</dbReference>
<evidence type="ECO:0000313" key="1">
    <source>
        <dbReference type="EMBL" id="CNE70938.1"/>
    </source>
</evidence>
<dbReference type="Proteomes" id="UP000040578">
    <property type="component" value="Unassembled WGS sequence"/>
</dbReference>
<proteinExistence type="predicted"/>
<protein>
    <recommendedName>
        <fullName evidence="3">Glucose uptake inhibitor SgrT</fullName>
    </recommendedName>
</protein>
<reference evidence="1 2" key="1">
    <citation type="submission" date="2015-03" db="EMBL/GenBank/DDBJ databases">
        <authorList>
            <consortium name="Pathogen Informatics"/>
            <person name="Murphy D."/>
        </authorList>
    </citation>
    <scope>NUCLEOTIDE SEQUENCE [LARGE SCALE GENOMIC DNA]</scope>
    <source>
        <strain evidence="2">type strain: CIP110231</strain>
    </source>
</reference>
<comment type="caution">
    <text evidence="1">The sequence shown here is derived from an EMBL/GenBank/DDBJ whole genome shotgun (WGS) entry which is preliminary data.</text>
</comment>
<organism evidence="1 2">
    <name type="scientific">Yersinia nurmii</name>
    <dbReference type="NCBI Taxonomy" id="685706"/>
    <lineage>
        <taxon>Bacteria</taxon>
        <taxon>Pseudomonadati</taxon>
        <taxon>Pseudomonadota</taxon>
        <taxon>Gammaproteobacteria</taxon>
        <taxon>Enterobacterales</taxon>
        <taxon>Yersiniaceae</taxon>
        <taxon>Yersinia</taxon>
    </lineage>
</organism>